<dbReference type="AlphaFoldDB" id="A0A645DN33"/>
<sequence length="170" mass="19561">MSAVFAAQESCPDAPFSVWRDTLRNFTGDKPKFSLAAAAVRREALTEFPFHTGLPLAVSEEWCDRMEKNGRRVAFIPAARVEYSRPLTWSNLWDWNYLLGKCRAIAFGELFPFRAFLRKFITDAKGDFNAARDERRFSALPGIIPWRLIQHYAYYRGNRAAQRSEGKISC</sequence>
<dbReference type="InterPro" id="IPR029044">
    <property type="entry name" value="Nucleotide-diphossugar_trans"/>
</dbReference>
<organism evidence="1">
    <name type="scientific">bioreactor metagenome</name>
    <dbReference type="NCBI Taxonomy" id="1076179"/>
    <lineage>
        <taxon>unclassified sequences</taxon>
        <taxon>metagenomes</taxon>
        <taxon>ecological metagenomes</taxon>
    </lineage>
</organism>
<comment type="caution">
    <text evidence="1">The sequence shown here is derived from an EMBL/GenBank/DDBJ whole genome shotgun (WGS) entry which is preliminary data.</text>
</comment>
<reference evidence="1" key="1">
    <citation type="submission" date="2019-08" db="EMBL/GenBank/DDBJ databases">
        <authorList>
            <person name="Kucharzyk K."/>
            <person name="Murdoch R.W."/>
            <person name="Higgins S."/>
            <person name="Loffler F."/>
        </authorList>
    </citation>
    <scope>NUCLEOTIDE SEQUENCE</scope>
</reference>
<accession>A0A645DN33</accession>
<dbReference type="SUPFAM" id="SSF53448">
    <property type="entry name" value="Nucleotide-diphospho-sugar transferases"/>
    <property type="match status" value="1"/>
</dbReference>
<dbReference type="EMBL" id="VSSQ01037885">
    <property type="protein sequence ID" value="MPM90697.1"/>
    <property type="molecule type" value="Genomic_DNA"/>
</dbReference>
<protein>
    <recommendedName>
        <fullName evidence="2">Glycosyltransferase 2-like domain-containing protein</fullName>
    </recommendedName>
</protein>
<proteinExistence type="predicted"/>
<gene>
    <name evidence="1" type="ORF">SDC9_137819</name>
</gene>
<name>A0A645DN33_9ZZZZ</name>
<evidence type="ECO:0008006" key="2">
    <source>
        <dbReference type="Google" id="ProtNLM"/>
    </source>
</evidence>
<evidence type="ECO:0000313" key="1">
    <source>
        <dbReference type="EMBL" id="MPM90697.1"/>
    </source>
</evidence>